<comment type="caution">
    <text evidence="2">The sequence shown here is derived from an EMBL/GenBank/DDBJ whole genome shotgun (WGS) entry which is preliminary data.</text>
</comment>
<protein>
    <submittedName>
        <fullName evidence="2">NAD(P)H-binding protein</fullName>
    </submittedName>
</protein>
<dbReference type="Proteomes" id="UP001501222">
    <property type="component" value="Unassembled WGS sequence"/>
</dbReference>
<dbReference type="InterPro" id="IPR051606">
    <property type="entry name" value="Polyketide_Oxido-like"/>
</dbReference>
<dbReference type="InterPro" id="IPR036291">
    <property type="entry name" value="NAD(P)-bd_dom_sf"/>
</dbReference>
<evidence type="ECO:0000259" key="1">
    <source>
        <dbReference type="Pfam" id="PF13460"/>
    </source>
</evidence>
<accession>A0ABP6YDZ6</accession>
<dbReference type="PANTHER" id="PTHR43355">
    <property type="entry name" value="FLAVIN REDUCTASE (NADPH)"/>
    <property type="match status" value="1"/>
</dbReference>
<dbReference type="Gene3D" id="3.40.50.720">
    <property type="entry name" value="NAD(P)-binding Rossmann-like Domain"/>
    <property type="match status" value="1"/>
</dbReference>
<dbReference type="EMBL" id="BAABAA010000009">
    <property type="protein sequence ID" value="GAA3581656.1"/>
    <property type="molecule type" value="Genomic_DNA"/>
</dbReference>
<gene>
    <name evidence="2" type="ORF">GCM10022235_60030</name>
</gene>
<proteinExistence type="predicted"/>
<name>A0ABP6YDZ6_9ACTN</name>
<dbReference type="InterPro" id="IPR016040">
    <property type="entry name" value="NAD(P)-bd_dom"/>
</dbReference>
<feature type="domain" description="NAD(P)-binding" evidence="1">
    <location>
        <begin position="8"/>
        <end position="193"/>
    </location>
</feature>
<reference evidence="3" key="1">
    <citation type="journal article" date="2019" name="Int. J. Syst. Evol. Microbiol.">
        <title>The Global Catalogue of Microorganisms (GCM) 10K type strain sequencing project: providing services to taxonomists for standard genome sequencing and annotation.</title>
        <authorList>
            <consortium name="The Broad Institute Genomics Platform"/>
            <consortium name="The Broad Institute Genome Sequencing Center for Infectious Disease"/>
            <person name="Wu L."/>
            <person name="Ma J."/>
        </authorList>
    </citation>
    <scope>NUCLEOTIDE SEQUENCE [LARGE SCALE GENOMIC DNA]</scope>
    <source>
        <strain evidence="3">JCM 16928</strain>
    </source>
</reference>
<dbReference type="CDD" id="cd05244">
    <property type="entry name" value="BVR-B_like_SDR_a"/>
    <property type="match status" value="1"/>
</dbReference>
<sequence>MAKVTVFGAGGGTGRQIVEEARSAGHEVTAAVRDPAKVTLDGVRVVAADIRDAASVQAAVAEQDAVVSAVGAPGRRALGLYSEGGRSLVAAMESAGVDRLIAITSAGVRHDDPSFPLWYRLAARTLMREQYGDMARLEEIVRASNLEWTLVRPTRLVDEEPAGDYRVQDAATPKGGSQVSRAELARFIVGELDKREWIKATPTVAR</sequence>
<evidence type="ECO:0000313" key="3">
    <source>
        <dbReference type="Proteomes" id="UP001501222"/>
    </source>
</evidence>
<keyword evidence="3" id="KW-1185">Reference proteome</keyword>
<evidence type="ECO:0000313" key="2">
    <source>
        <dbReference type="EMBL" id="GAA3581656.1"/>
    </source>
</evidence>
<dbReference type="SUPFAM" id="SSF51735">
    <property type="entry name" value="NAD(P)-binding Rossmann-fold domains"/>
    <property type="match status" value="1"/>
</dbReference>
<dbReference type="RefSeq" id="WP_344846203.1">
    <property type="nucleotide sequence ID" value="NZ_BAABAA010000009.1"/>
</dbReference>
<organism evidence="2 3">
    <name type="scientific">Kribbella ginsengisoli</name>
    <dbReference type="NCBI Taxonomy" id="363865"/>
    <lineage>
        <taxon>Bacteria</taxon>
        <taxon>Bacillati</taxon>
        <taxon>Actinomycetota</taxon>
        <taxon>Actinomycetes</taxon>
        <taxon>Propionibacteriales</taxon>
        <taxon>Kribbellaceae</taxon>
        <taxon>Kribbella</taxon>
    </lineage>
</organism>
<dbReference type="PANTHER" id="PTHR43355:SF2">
    <property type="entry name" value="FLAVIN REDUCTASE (NADPH)"/>
    <property type="match status" value="1"/>
</dbReference>
<dbReference type="Pfam" id="PF13460">
    <property type="entry name" value="NAD_binding_10"/>
    <property type="match status" value="1"/>
</dbReference>